<accession>A0AA40BXS9</accession>
<evidence type="ECO:0000256" key="1">
    <source>
        <dbReference type="SAM" id="MobiDB-lite"/>
    </source>
</evidence>
<name>A0AA40BXS9_9PEZI</name>
<keyword evidence="4" id="KW-1185">Reference proteome</keyword>
<dbReference type="PANTHER" id="PTHR42339">
    <property type="entry name" value="HISTONE H1"/>
    <property type="match status" value="1"/>
</dbReference>
<gene>
    <name evidence="3" type="ORF">B0T14DRAFT_498525</name>
</gene>
<protein>
    <recommendedName>
        <fullName evidence="2">DUF7726 domain-containing protein</fullName>
    </recommendedName>
</protein>
<evidence type="ECO:0000313" key="4">
    <source>
        <dbReference type="Proteomes" id="UP001175000"/>
    </source>
</evidence>
<evidence type="ECO:0000259" key="2">
    <source>
        <dbReference type="Pfam" id="PF24852"/>
    </source>
</evidence>
<dbReference type="Pfam" id="PF24852">
    <property type="entry name" value="DUF7726"/>
    <property type="match status" value="1"/>
</dbReference>
<organism evidence="3 4">
    <name type="scientific">Immersiella caudata</name>
    <dbReference type="NCBI Taxonomy" id="314043"/>
    <lineage>
        <taxon>Eukaryota</taxon>
        <taxon>Fungi</taxon>
        <taxon>Dikarya</taxon>
        <taxon>Ascomycota</taxon>
        <taxon>Pezizomycotina</taxon>
        <taxon>Sordariomycetes</taxon>
        <taxon>Sordariomycetidae</taxon>
        <taxon>Sordariales</taxon>
        <taxon>Lasiosphaeriaceae</taxon>
        <taxon>Immersiella</taxon>
    </lineage>
</organism>
<proteinExistence type="predicted"/>
<sequence length="284" mass="30476">MPRIRWPLGSTAHTNAVLAAQKSKNPDKEIQPGSENTPPQKPADTPAEKASTEPKSNGASDKKRKPTEDTGALGTPPPAKKPRIKHIKPSGIQNAAKAVIKEALGNGSLAPPAASNSQAESPPLTSVAKAAVNKARAVKECPSDVLDVSSVPSLEDEGDDGVVRIYDTCDTIRSKIRTLLATQRITQIAFLRAIVKATYGEDSNKVIQSVSYAAFMKQNGSSAGNASAVYYAAYVFFEKLRIKRGEAKSTERQQIERAHPDGLVTRFTPSRMNYLANGTPKKEE</sequence>
<dbReference type="InterPro" id="IPR056143">
    <property type="entry name" value="DUF7726"/>
</dbReference>
<dbReference type="AlphaFoldDB" id="A0AA40BXS9"/>
<dbReference type="EMBL" id="JAULSU010000005">
    <property type="protein sequence ID" value="KAK0617524.1"/>
    <property type="molecule type" value="Genomic_DNA"/>
</dbReference>
<feature type="region of interest" description="Disordered" evidence="1">
    <location>
        <begin position="1"/>
        <end position="87"/>
    </location>
</feature>
<dbReference type="PANTHER" id="PTHR42339:SF1">
    <property type="entry name" value="HISTONE H1"/>
    <property type="match status" value="1"/>
</dbReference>
<reference evidence="3" key="1">
    <citation type="submission" date="2023-06" db="EMBL/GenBank/DDBJ databases">
        <title>Genome-scale phylogeny and comparative genomics of the fungal order Sordariales.</title>
        <authorList>
            <consortium name="Lawrence Berkeley National Laboratory"/>
            <person name="Hensen N."/>
            <person name="Bonometti L."/>
            <person name="Westerberg I."/>
            <person name="Brannstrom I.O."/>
            <person name="Guillou S."/>
            <person name="Cros-Aarteil S."/>
            <person name="Calhoun S."/>
            <person name="Haridas S."/>
            <person name="Kuo A."/>
            <person name="Mondo S."/>
            <person name="Pangilinan J."/>
            <person name="Riley R."/>
            <person name="Labutti K."/>
            <person name="Andreopoulos B."/>
            <person name="Lipzen A."/>
            <person name="Chen C."/>
            <person name="Yanf M."/>
            <person name="Daum C."/>
            <person name="Ng V."/>
            <person name="Clum A."/>
            <person name="Steindorff A."/>
            <person name="Ohm R."/>
            <person name="Martin F."/>
            <person name="Silar P."/>
            <person name="Natvig D."/>
            <person name="Lalanne C."/>
            <person name="Gautier V."/>
            <person name="Ament-Velasquez S.L."/>
            <person name="Kruys A."/>
            <person name="Hutchinson M.I."/>
            <person name="Powell A.J."/>
            <person name="Barry K."/>
            <person name="Miller A.N."/>
            <person name="Grigoriev I.V."/>
            <person name="Debuchy R."/>
            <person name="Gladieux P."/>
            <person name="Thoren M.H."/>
            <person name="Johannesson H."/>
        </authorList>
    </citation>
    <scope>NUCLEOTIDE SEQUENCE</scope>
    <source>
        <strain evidence="3">CBS 606.72</strain>
    </source>
</reference>
<dbReference type="Proteomes" id="UP001175000">
    <property type="component" value="Unassembled WGS sequence"/>
</dbReference>
<evidence type="ECO:0000313" key="3">
    <source>
        <dbReference type="EMBL" id="KAK0617524.1"/>
    </source>
</evidence>
<feature type="domain" description="DUF7726" evidence="2">
    <location>
        <begin position="164"/>
        <end position="245"/>
    </location>
</feature>
<comment type="caution">
    <text evidence="3">The sequence shown here is derived from an EMBL/GenBank/DDBJ whole genome shotgun (WGS) entry which is preliminary data.</text>
</comment>